<dbReference type="Proteomes" id="UP000467840">
    <property type="component" value="Chromosome 15"/>
</dbReference>
<dbReference type="PANTHER" id="PTHR31338:SF16">
    <property type="entry name" value="POLYKETIDE CYCLASE_DEHYDRASE AND LIPID TRANSPORT SUPERFAMILY PROTEIN"/>
    <property type="match status" value="1"/>
</dbReference>
<dbReference type="EMBL" id="JAAGAX010000005">
    <property type="protein sequence ID" value="KAF2316790.1"/>
    <property type="molecule type" value="Genomic_DNA"/>
</dbReference>
<dbReference type="InterPro" id="IPR052006">
    <property type="entry name" value="MLP-like"/>
</dbReference>
<dbReference type="SMART" id="SM01037">
    <property type="entry name" value="Bet_v_1"/>
    <property type="match status" value="1"/>
</dbReference>
<keyword evidence="4" id="KW-1185">Reference proteome</keyword>
<evidence type="ECO:0000259" key="2">
    <source>
        <dbReference type="SMART" id="SM01037"/>
    </source>
</evidence>
<name>A0A6A6MT91_HEVBR</name>
<dbReference type="Gene3D" id="3.30.530.20">
    <property type="match status" value="1"/>
</dbReference>
<proteinExistence type="inferred from homology"/>
<evidence type="ECO:0000313" key="4">
    <source>
        <dbReference type="Proteomes" id="UP000467840"/>
    </source>
</evidence>
<dbReference type="InterPro" id="IPR023393">
    <property type="entry name" value="START-like_dom_sf"/>
</dbReference>
<dbReference type="CDD" id="cd07816">
    <property type="entry name" value="Bet_v1-like"/>
    <property type="match status" value="1"/>
</dbReference>
<gene>
    <name evidence="3" type="ORF">GH714_042131</name>
</gene>
<evidence type="ECO:0000256" key="1">
    <source>
        <dbReference type="ARBA" id="ARBA00038242"/>
    </source>
</evidence>
<organism evidence="3 4">
    <name type="scientific">Hevea brasiliensis</name>
    <name type="common">Para rubber tree</name>
    <name type="synonym">Siphonia brasiliensis</name>
    <dbReference type="NCBI Taxonomy" id="3981"/>
    <lineage>
        <taxon>Eukaryota</taxon>
        <taxon>Viridiplantae</taxon>
        <taxon>Streptophyta</taxon>
        <taxon>Embryophyta</taxon>
        <taxon>Tracheophyta</taxon>
        <taxon>Spermatophyta</taxon>
        <taxon>Magnoliopsida</taxon>
        <taxon>eudicotyledons</taxon>
        <taxon>Gunneridae</taxon>
        <taxon>Pentapetalae</taxon>
        <taxon>rosids</taxon>
        <taxon>fabids</taxon>
        <taxon>Malpighiales</taxon>
        <taxon>Euphorbiaceae</taxon>
        <taxon>Crotonoideae</taxon>
        <taxon>Micrandreae</taxon>
        <taxon>Hevea</taxon>
    </lineage>
</organism>
<dbReference type="SUPFAM" id="SSF55961">
    <property type="entry name" value="Bet v1-like"/>
    <property type="match status" value="1"/>
</dbReference>
<dbReference type="GO" id="GO:0006952">
    <property type="term" value="P:defense response"/>
    <property type="evidence" value="ECO:0007669"/>
    <property type="project" value="InterPro"/>
</dbReference>
<reference evidence="3 4" key="1">
    <citation type="journal article" date="2020" name="Mol. Plant">
        <title>The Chromosome-Based Rubber Tree Genome Provides New Insights into Spurge Genome Evolution and Rubber Biosynthesis.</title>
        <authorList>
            <person name="Liu J."/>
            <person name="Shi C."/>
            <person name="Shi C.C."/>
            <person name="Li W."/>
            <person name="Zhang Q.J."/>
            <person name="Zhang Y."/>
            <person name="Li K."/>
            <person name="Lu H.F."/>
            <person name="Shi C."/>
            <person name="Zhu S.T."/>
            <person name="Xiao Z.Y."/>
            <person name="Nan H."/>
            <person name="Yue Y."/>
            <person name="Zhu X.G."/>
            <person name="Wu Y."/>
            <person name="Hong X.N."/>
            <person name="Fan G.Y."/>
            <person name="Tong Y."/>
            <person name="Zhang D."/>
            <person name="Mao C.L."/>
            <person name="Liu Y.L."/>
            <person name="Hao S.J."/>
            <person name="Liu W.Q."/>
            <person name="Lv M.Q."/>
            <person name="Zhang H.B."/>
            <person name="Liu Y."/>
            <person name="Hu-Tang G.R."/>
            <person name="Wang J.P."/>
            <person name="Wang J.H."/>
            <person name="Sun Y.H."/>
            <person name="Ni S.B."/>
            <person name="Chen W.B."/>
            <person name="Zhang X.C."/>
            <person name="Jiao Y.N."/>
            <person name="Eichler E.E."/>
            <person name="Li G.H."/>
            <person name="Liu X."/>
            <person name="Gao L.Z."/>
        </authorList>
    </citation>
    <scope>NUCLEOTIDE SEQUENCE [LARGE SCALE GENOMIC DNA]</scope>
    <source>
        <strain evidence="4">cv. GT1</strain>
        <tissue evidence="3">Leaf</tissue>
    </source>
</reference>
<sequence length="200" mass="22497">MALTGKLETEVEVKVAADKAYGIFRSQTHQLPNIASDMIHNAEIHEGDWETPGSIKSWNYTIEGNVLSLKETIEKIDEENKSITYKVVDGDVLKLYKSMKVTIQVTAKNDGSSLMKVIIDYEKLKEDSPDPHPYLEFAAKANLEAAARGHGTYLCWHADRRHEAISEKEKNNNNKGIKGEPHARDVRMKLGVWPGRAPLK</sequence>
<dbReference type="PANTHER" id="PTHR31338">
    <property type="entry name" value="POLYKETIDE CYCLASE/DEHYDRASE AND LIPID TRANSPORT SUPERFAMILY PROTEIN"/>
    <property type="match status" value="1"/>
</dbReference>
<dbReference type="InterPro" id="IPR000916">
    <property type="entry name" value="Bet_v_I/MLP"/>
</dbReference>
<accession>A0A6A6MT91</accession>
<feature type="domain" description="Bet v I/Major latex protein" evidence="2">
    <location>
        <begin position="2"/>
        <end position="146"/>
    </location>
</feature>
<dbReference type="AlphaFoldDB" id="A0A6A6MT91"/>
<comment type="caution">
    <text evidence="3">The sequence shown here is derived from an EMBL/GenBank/DDBJ whole genome shotgun (WGS) entry which is preliminary data.</text>
</comment>
<protein>
    <recommendedName>
        <fullName evidence="2">Bet v I/Major latex protein domain-containing protein</fullName>
    </recommendedName>
</protein>
<evidence type="ECO:0000313" key="3">
    <source>
        <dbReference type="EMBL" id="KAF2316790.1"/>
    </source>
</evidence>
<dbReference type="Pfam" id="PF00407">
    <property type="entry name" value="Bet_v_1"/>
    <property type="match status" value="1"/>
</dbReference>
<comment type="similarity">
    <text evidence="1">Belongs to the MLP family.</text>
</comment>